<accession>M7SJG7</accession>
<reference evidence="3" key="1">
    <citation type="journal article" date="2013" name="Genome Announc.">
        <title>Draft genome sequence of the grapevine dieback fungus Eutypa lata UCR-EL1.</title>
        <authorList>
            <person name="Blanco-Ulate B."/>
            <person name="Rolshausen P.E."/>
            <person name="Cantu D."/>
        </authorList>
    </citation>
    <scope>NUCLEOTIDE SEQUENCE [LARGE SCALE GENOMIC DNA]</scope>
    <source>
        <strain evidence="3">UCR-EL1</strain>
    </source>
</reference>
<protein>
    <submittedName>
        <fullName evidence="2">Uncharacterized protein</fullName>
    </submittedName>
</protein>
<dbReference type="KEGG" id="ela:UCREL1_8726"/>
<dbReference type="eggNOG" id="ENOG502SNA7">
    <property type="taxonomic scope" value="Eukaryota"/>
</dbReference>
<dbReference type="Proteomes" id="UP000012174">
    <property type="component" value="Unassembled WGS sequence"/>
</dbReference>
<feature type="region of interest" description="Disordered" evidence="1">
    <location>
        <begin position="222"/>
        <end position="252"/>
    </location>
</feature>
<evidence type="ECO:0000256" key="1">
    <source>
        <dbReference type="SAM" id="MobiDB-lite"/>
    </source>
</evidence>
<dbReference type="OMA" id="DAVCIAW"/>
<dbReference type="EMBL" id="KB707096">
    <property type="protein sequence ID" value="EMR64317.1"/>
    <property type="molecule type" value="Genomic_DNA"/>
</dbReference>
<organism evidence="2 3">
    <name type="scientific">Eutypa lata (strain UCR-EL1)</name>
    <name type="common">Grapevine dieback disease fungus</name>
    <name type="synonym">Eutypa armeniacae</name>
    <dbReference type="NCBI Taxonomy" id="1287681"/>
    <lineage>
        <taxon>Eukaryota</taxon>
        <taxon>Fungi</taxon>
        <taxon>Dikarya</taxon>
        <taxon>Ascomycota</taxon>
        <taxon>Pezizomycotina</taxon>
        <taxon>Sordariomycetes</taxon>
        <taxon>Xylariomycetidae</taxon>
        <taxon>Xylariales</taxon>
        <taxon>Diatrypaceae</taxon>
        <taxon>Eutypa</taxon>
    </lineage>
</organism>
<evidence type="ECO:0000313" key="2">
    <source>
        <dbReference type="EMBL" id="EMR64317.1"/>
    </source>
</evidence>
<proteinExistence type="predicted"/>
<evidence type="ECO:0000313" key="3">
    <source>
        <dbReference type="Proteomes" id="UP000012174"/>
    </source>
</evidence>
<dbReference type="AlphaFoldDB" id="M7SJG7"/>
<dbReference type="OrthoDB" id="5365129at2759"/>
<feature type="compositionally biased region" description="Basic and acidic residues" evidence="1">
    <location>
        <begin position="224"/>
        <end position="234"/>
    </location>
</feature>
<dbReference type="HOGENOM" id="CLU_046577_1_0_1"/>
<name>M7SJG7_EUTLA</name>
<sequence length="363" mass="39736">MAAAVIETIGVISGLLGIVQFGLDNFAAPEAVGSTIRIAVGLDYENGLNNAGGDLPDIRLFNEAGDFLGMSADPGSVKSGGFADITVDHDDDSTQQAAYTLFSANDDAICIAYAAITWPSGDEYSWIGDWGRQCGGTWYYSNYFISGTDHKPDCLWIDANNDQPQTGFQVHWPEFSKSDSGFPEDPAEQANRVDYLCNAGPPFKMHVYPDEDPNSITHWTLGSRRSDEPLDPKRAAATSTAYGRSKTPVSARFQRGQHWNHQRSNETYRNGPHFKHLVIDDNPKHTGRDLCESSTSLGPDFISIADGSFCRMTDKTLWPVCKGTVVDDCFNTDVNQLIVGGVATRDSPYENVIDWTSVSGHDK</sequence>
<gene>
    <name evidence="2" type="ORF">UCREL1_8726</name>
</gene>
<keyword evidence="3" id="KW-1185">Reference proteome</keyword>